<evidence type="ECO:0000256" key="1">
    <source>
        <dbReference type="SAM" id="MobiDB-lite"/>
    </source>
</evidence>
<dbReference type="GO" id="GO:0003676">
    <property type="term" value="F:nucleic acid binding"/>
    <property type="evidence" value="ECO:0007669"/>
    <property type="project" value="InterPro"/>
</dbReference>
<dbReference type="InterPro" id="IPR035979">
    <property type="entry name" value="RBD_domain_sf"/>
</dbReference>
<feature type="region of interest" description="Disordered" evidence="1">
    <location>
        <begin position="113"/>
        <end position="347"/>
    </location>
</feature>
<evidence type="ECO:0000313" key="2">
    <source>
        <dbReference type="EMBL" id="CDF32769.1"/>
    </source>
</evidence>
<dbReference type="EMBL" id="HG001579">
    <property type="protein sequence ID" value="CDF32769.1"/>
    <property type="molecule type" value="Genomic_DNA"/>
</dbReference>
<keyword evidence="2" id="KW-0396">Initiation factor</keyword>
<feature type="compositionally biased region" description="Polar residues" evidence="1">
    <location>
        <begin position="147"/>
        <end position="165"/>
    </location>
</feature>
<feature type="compositionally biased region" description="Low complexity" evidence="1">
    <location>
        <begin position="185"/>
        <end position="196"/>
    </location>
</feature>
<proteinExistence type="predicted"/>
<dbReference type="Gene3D" id="3.30.70.330">
    <property type="match status" value="1"/>
</dbReference>
<dbReference type="AlphaFoldDB" id="R7Q424"/>
<feature type="compositionally biased region" description="Basic and acidic residues" evidence="1">
    <location>
        <begin position="115"/>
        <end position="144"/>
    </location>
</feature>
<protein>
    <submittedName>
        <fullName evidence="2">Possible translation initiation factor eIF4, subunit H</fullName>
    </submittedName>
</protein>
<dbReference type="GO" id="GO:0003743">
    <property type="term" value="F:translation initiation factor activity"/>
    <property type="evidence" value="ECO:0007669"/>
    <property type="project" value="UniProtKB-KW"/>
</dbReference>
<dbReference type="InterPro" id="IPR012677">
    <property type="entry name" value="Nucleotide-bd_a/b_plait_sf"/>
</dbReference>
<reference evidence="3" key="1">
    <citation type="journal article" date="2013" name="Proc. Natl. Acad. Sci. U.S.A.">
        <title>Genome structure and metabolic features in the red seaweed Chondrus crispus shed light on evolution of the Archaeplastida.</title>
        <authorList>
            <person name="Collen J."/>
            <person name="Porcel B."/>
            <person name="Carre W."/>
            <person name="Ball S.G."/>
            <person name="Chaparro C."/>
            <person name="Tonon T."/>
            <person name="Barbeyron T."/>
            <person name="Michel G."/>
            <person name="Noel B."/>
            <person name="Valentin K."/>
            <person name="Elias M."/>
            <person name="Artiguenave F."/>
            <person name="Arun A."/>
            <person name="Aury J.M."/>
            <person name="Barbosa-Neto J.F."/>
            <person name="Bothwell J.H."/>
            <person name="Bouget F.Y."/>
            <person name="Brillet L."/>
            <person name="Cabello-Hurtado F."/>
            <person name="Capella-Gutierrez S."/>
            <person name="Charrier B."/>
            <person name="Cladiere L."/>
            <person name="Cock J.M."/>
            <person name="Coelho S.M."/>
            <person name="Colleoni C."/>
            <person name="Czjzek M."/>
            <person name="Da Silva C."/>
            <person name="Delage L."/>
            <person name="Denoeud F."/>
            <person name="Deschamps P."/>
            <person name="Dittami S.M."/>
            <person name="Gabaldon T."/>
            <person name="Gachon C.M."/>
            <person name="Groisillier A."/>
            <person name="Herve C."/>
            <person name="Jabbari K."/>
            <person name="Katinka M."/>
            <person name="Kloareg B."/>
            <person name="Kowalczyk N."/>
            <person name="Labadie K."/>
            <person name="Leblanc C."/>
            <person name="Lopez P.J."/>
            <person name="McLachlan D.H."/>
            <person name="Meslet-Cladiere L."/>
            <person name="Moustafa A."/>
            <person name="Nehr Z."/>
            <person name="Nyvall Collen P."/>
            <person name="Panaud O."/>
            <person name="Partensky F."/>
            <person name="Poulain J."/>
            <person name="Rensing S.A."/>
            <person name="Rousvoal S."/>
            <person name="Samson G."/>
            <person name="Symeonidi A."/>
            <person name="Weissenbach J."/>
            <person name="Zambounis A."/>
            <person name="Wincker P."/>
            <person name="Boyen C."/>
        </authorList>
    </citation>
    <scope>NUCLEOTIDE SEQUENCE [LARGE SCALE GENOMIC DNA]</scope>
    <source>
        <strain evidence="3">cv. Stackhouse</strain>
    </source>
</reference>
<dbReference type="Proteomes" id="UP000012073">
    <property type="component" value="Unassembled WGS sequence"/>
</dbReference>
<dbReference type="RefSeq" id="XP_005712570.1">
    <property type="nucleotide sequence ID" value="XM_005712513.1"/>
</dbReference>
<dbReference type="Gramene" id="CDF32769">
    <property type="protein sequence ID" value="CDF32769"/>
    <property type="gene ID" value="CHC_T00008361001"/>
</dbReference>
<dbReference type="SUPFAM" id="SSF54928">
    <property type="entry name" value="RNA-binding domain, RBD"/>
    <property type="match status" value="1"/>
</dbReference>
<dbReference type="STRING" id="2769.R7Q424"/>
<accession>R7Q424</accession>
<feature type="compositionally biased region" description="Basic residues" evidence="1">
    <location>
        <begin position="218"/>
        <end position="228"/>
    </location>
</feature>
<dbReference type="OrthoDB" id="5282at2759"/>
<feature type="compositionally biased region" description="Low complexity" evidence="1">
    <location>
        <begin position="26"/>
        <end position="39"/>
    </location>
</feature>
<feature type="region of interest" description="Disordered" evidence="1">
    <location>
        <begin position="16"/>
        <end position="39"/>
    </location>
</feature>
<name>R7Q424_CHOCR</name>
<organism evidence="2 3">
    <name type="scientific">Chondrus crispus</name>
    <name type="common">Carrageen Irish moss</name>
    <name type="synonym">Polymorpha crispa</name>
    <dbReference type="NCBI Taxonomy" id="2769"/>
    <lineage>
        <taxon>Eukaryota</taxon>
        <taxon>Rhodophyta</taxon>
        <taxon>Florideophyceae</taxon>
        <taxon>Rhodymeniophycidae</taxon>
        <taxon>Gigartinales</taxon>
        <taxon>Gigartinaceae</taxon>
        <taxon>Chondrus</taxon>
    </lineage>
</organism>
<keyword evidence="2" id="KW-0648">Protein biosynthesis</keyword>
<evidence type="ECO:0000313" key="3">
    <source>
        <dbReference type="Proteomes" id="UP000012073"/>
    </source>
</evidence>
<gene>
    <name evidence="2" type="ORF">CHC_T00008361001</name>
</gene>
<dbReference type="KEGG" id="ccp:CHC_T00008361001"/>
<feature type="compositionally biased region" description="Polar residues" evidence="1">
    <location>
        <begin position="264"/>
        <end position="276"/>
    </location>
</feature>
<dbReference type="GeneID" id="17320282"/>
<keyword evidence="3" id="KW-1185">Reference proteome</keyword>
<sequence>MNNVKLCGRPVQVKIEGESAPAPGMAPRRQPSSPASAPAGSTTTLYVFHLPFDTSEVEIASLFRHCAVTPADVHLTRHNDTGNIKAALVTIRGEENLSAGLAVDGAKLSGRPVHVKVDGDRRGSGGGQRERSGYGFGSKDRRMEAMPSSSPHGGQRDSTWSSGWTDRSGGGGFDQSSRGERGVEGRSAGASRGAGVTPRGASEQREDPTIPTGPPPAGRKKLVLKPRTKPPPVLEVDTRAIDGVKPSVPSSVSQPRHRFENSDPSKNLAMRQNSGPRVTAPLSEGADPNPKEVTPADPKVEKWTTPKDATAKTQGERWSSAKEGAPQKASGTAQGSNKKDDDSKKRPVLLNTFAALEVNDADA</sequence>